<gene>
    <name evidence="1" type="ORF">g.47415</name>
</gene>
<dbReference type="AlphaFoldDB" id="A0A146M2U7"/>
<accession>A0A146M2U7</accession>
<reference evidence="1" key="1">
    <citation type="journal article" date="2016" name="Gigascience">
        <title>De novo construction of an expanded transcriptome assembly for the western tarnished plant bug, Lygus hesperus.</title>
        <authorList>
            <person name="Tassone E.E."/>
            <person name="Geib S.M."/>
            <person name="Hall B."/>
            <person name="Fabrick J.A."/>
            <person name="Brent C.S."/>
            <person name="Hull J.J."/>
        </authorList>
    </citation>
    <scope>NUCLEOTIDE SEQUENCE</scope>
</reference>
<dbReference type="EMBL" id="GDHC01005719">
    <property type="protein sequence ID" value="JAQ12910.1"/>
    <property type="molecule type" value="Transcribed_RNA"/>
</dbReference>
<evidence type="ECO:0000313" key="1">
    <source>
        <dbReference type="EMBL" id="JAQ12910.1"/>
    </source>
</evidence>
<proteinExistence type="predicted"/>
<name>A0A146M2U7_LYGHE</name>
<protein>
    <submittedName>
        <fullName evidence="1">Uncharacterized protein</fullName>
    </submittedName>
</protein>
<organism evidence="1">
    <name type="scientific">Lygus hesperus</name>
    <name type="common">Western plant bug</name>
    <dbReference type="NCBI Taxonomy" id="30085"/>
    <lineage>
        <taxon>Eukaryota</taxon>
        <taxon>Metazoa</taxon>
        <taxon>Ecdysozoa</taxon>
        <taxon>Arthropoda</taxon>
        <taxon>Hexapoda</taxon>
        <taxon>Insecta</taxon>
        <taxon>Pterygota</taxon>
        <taxon>Neoptera</taxon>
        <taxon>Paraneoptera</taxon>
        <taxon>Hemiptera</taxon>
        <taxon>Heteroptera</taxon>
        <taxon>Panheteroptera</taxon>
        <taxon>Cimicomorpha</taxon>
        <taxon>Miridae</taxon>
        <taxon>Mirini</taxon>
        <taxon>Lygus</taxon>
    </lineage>
</organism>
<sequence>MVAGACTRIFFPINSPNDSSTTVLGGRIYETTDGFINNMNENYQDVRDVHSNTSHFVKRETEASTIYNNEEFGGPEYAISDSKQELQDELHYPTGPEAPQVRQGGADNSFQHSGSCFYGTERCGWWIDRLHVPTPARLQDYDSGGTPLTSQIDLIDSPEFHVTFHGLPPEFREELDEYKDE</sequence>